<name>A0A816E369_9BILA</name>
<organism evidence="2 3">
    <name type="scientific">Rotaria sordida</name>
    <dbReference type="NCBI Taxonomy" id="392033"/>
    <lineage>
        <taxon>Eukaryota</taxon>
        <taxon>Metazoa</taxon>
        <taxon>Spiralia</taxon>
        <taxon>Gnathifera</taxon>
        <taxon>Rotifera</taxon>
        <taxon>Eurotatoria</taxon>
        <taxon>Bdelloidea</taxon>
        <taxon>Philodinida</taxon>
        <taxon>Philodinidae</taxon>
        <taxon>Rotaria</taxon>
    </lineage>
</organism>
<keyword evidence="3" id="KW-1185">Reference proteome</keyword>
<dbReference type="EMBL" id="CAJNOH010000242">
    <property type="protein sequence ID" value="CAF0963565.1"/>
    <property type="molecule type" value="Genomic_DNA"/>
</dbReference>
<evidence type="ECO:0000313" key="1">
    <source>
        <dbReference type="EMBL" id="CAF0963565.1"/>
    </source>
</evidence>
<proteinExistence type="predicted"/>
<accession>A0A816E369</accession>
<reference evidence="2" key="1">
    <citation type="submission" date="2021-02" db="EMBL/GenBank/DDBJ databases">
        <authorList>
            <person name="Nowell W R."/>
        </authorList>
    </citation>
    <scope>NUCLEOTIDE SEQUENCE</scope>
</reference>
<dbReference type="Proteomes" id="UP000663854">
    <property type="component" value="Unassembled WGS sequence"/>
</dbReference>
<dbReference type="AlphaFoldDB" id="A0A816E369"/>
<evidence type="ECO:0000313" key="2">
    <source>
        <dbReference type="EMBL" id="CAF1641578.1"/>
    </source>
</evidence>
<sequence>MLKNFINYVNFTILEDQQPASRLSKLSRLTQIVFRGSILSDLDHFLLILNAASNLFRLDMPIDYLLQLMEDQQITDLLRQRIMSLSILGTDTPRSTINLKEEHIPTIASVFSRLCDLYVDITHPPLNTQICSEENLSLQSYEQNSEVISPLSSQSMILCLLKEFKEYKLIGLCIDGNFDERLKTNAEQWLRIHTNLCEQQFEAIFNNELNRLLTWM</sequence>
<protein>
    <submittedName>
        <fullName evidence="2">Uncharacterized protein</fullName>
    </submittedName>
</protein>
<evidence type="ECO:0000313" key="3">
    <source>
        <dbReference type="Proteomes" id="UP000663870"/>
    </source>
</evidence>
<dbReference type="Proteomes" id="UP000663870">
    <property type="component" value="Unassembled WGS sequence"/>
</dbReference>
<comment type="caution">
    <text evidence="2">The sequence shown here is derived from an EMBL/GenBank/DDBJ whole genome shotgun (WGS) entry which is preliminary data.</text>
</comment>
<dbReference type="EMBL" id="CAJNOL010009168">
    <property type="protein sequence ID" value="CAF1641578.1"/>
    <property type="molecule type" value="Genomic_DNA"/>
</dbReference>
<gene>
    <name evidence="2" type="ORF">JXQ802_LOCUS53277</name>
    <name evidence="1" type="ORF">PYM288_LOCUS12758</name>
</gene>